<dbReference type="Gene3D" id="2.120.10.10">
    <property type="match status" value="1"/>
</dbReference>
<dbReference type="InterPro" id="IPR035992">
    <property type="entry name" value="Ricin_B-like_lectins"/>
</dbReference>
<dbReference type="InterPro" id="IPR036278">
    <property type="entry name" value="Sialidase_sf"/>
</dbReference>
<protein>
    <recommendedName>
        <fullName evidence="3">exo-alpha-sialidase</fullName>
        <ecNumber evidence="3">3.2.1.18</ecNumber>
    </recommendedName>
</protein>
<reference evidence="6" key="2">
    <citation type="submission" date="2021-04" db="EMBL/GenBank/DDBJ databases">
        <authorList>
            <person name="Gilroy R."/>
        </authorList>
    </citation>
    <scope>NUCLEOTIDE SEQUENCE</scope>
    <source>
        <strain evidence="6">CHK189-11263</strain>
    </source>
</reference>
<sequence length="905" mass="96641">MKLQKLSAIALTVGMLTTFAPAALAAETIAPPADLPTATQYIQDTDGVDDGAVYAIYTNVSPDVSNRILYHTDTGKTDKVGGTVSGNTLALNGSFAASRQLWTVTAVDGGYTLQNMDSNYYLDLTESSASNINTSQTPVTLTIGFDEESGTYTISQEGGYAFSYNPDNNGVVSAGSEAASLRFFKMTEVEVEQSDGVAPSGTSQDQPFVKSDTGSNFFRIPSLVTLDNGWIVATSDIRWRTSGDAANNLDTIVSISKDGGKTWEWEVVNYFDDMTNTSTGSYSACFIDPSVIQASDGTVHMVVDACPSYTGLFNSKMGYESSGFDAHGRMIVALGEANADAPTAASAYDYYVDINNSAAGQAITVDGEEMTLYPICSYADDSETGYYVDAFLDLYYNYGGDEGVQAVYCVQLNGSVAVQNNLFYRQSQWKAYPVFYIMHRSATVTADGLEWSEPQFLDIKLSSNEAFTGVCPGRGTVAMVDGVERILFPLYDNQTGTELASVIYSDDGGQTWTRGQRASALNGTGKSSESQIVVLPDGNLRMYSRNTVNYISYADSTDGGVSWGAYQRDMDLYTKNPGNGCMVSFINLDGVLVSPDGTRYENLILASYPVTQRSEGVVRIGSIDAETNEVTWLNDDEVRFSGSGGYSYSCLTQLSQLDTFGLLYEYDNTTGTIGYVALTVNDLLGDGWYLNEDGTKPTPALGVTLSGSSVTTVNGLANYTFSLEGESDNLADIGMIFTVSGSDAGVLAGRSLTVGEGFSTVTEPDVVANAGGSYTYVVTLSRNDASATDLLHLNVRAAAAGSITVKLDRVAVTYVDDQTETALAAGASATTRVVEGSLYDINGNGVFDLADVTLTRLEYYQVQQGDDNWDAASRADLNGDGVVDLVDLVELANAYQEQSLAGLNS</sequence>
<dbReference type="CDD" id="cd15482">
    <property type="entry name" value="Sialidase_non-viral"/>
    <property type="match status" value="1"/>
</dbReference>
<dbReference type="PROSITE" id="PS00018">
    <property type="entry name" value="EF_HAND_1"/>
    <property type="match status" value="1"/>
</dbReference>
<proteinExistence type="inferred from homology"/>
<dbReference type="PANTHER" id="PTHR10628:SF30">
    <property type="entry name" value="EXO-ALPHA-SIALIDASE"/>
    <property type="match status" value="1"/>
</dbReference>
<dbReference type="InterPro" id="IPR018247">
    <property type="entry name" value="EF_Hand_1_Ca_BS"/>
</dbReference>
<evidence type="ECO:0000256" key="4">
    <source>
        <dbReference type="SAM" id="SignalP"/>
    </source>
</evidence>
<comment type="similarity">
    <text evidence="2">Belongs to the glycosyl hydrolase 33 family.</text>
</comment>
<dbReference type="PANTHER" id="PTHR10628">
    <property type="entry name" value="SIALIDASE"/>
    <property type="match status" value="1"/>
</dbReference>
<feature type="domain" description="Sialidase" evidence="5">
    <location>
        <begin position="434"/>
        <end position="655"/>
    </location>
</feature>
<dbReference type="Pfam" id="PF13088">
    <property type="entry name" value="BNR_2"/>
    <property type="match status" value="1"/>
</dbReference>
<dbReference type="GO" id="GO:0004308">
    <property type="term" value="F:exo-alpha-sialidase activity"/>
    <property type="evidence" value="ECO:0007669"/>
    <property type="project" value="UniProtKB-EC"/>
</dbReference>
<dbReference type="Proteomes" id="UP000824208">
    <property type="component" value="Unassembled WGS sequence"/>
</dbReference>
<evidence type="ECO:0000313" key="6">
    <source>
        <dbReference type="EMBL" id="HJB57396.1"/>
    </source>
</evidence>
<organism evidence="6 7">
    <name type="scientific">Candidatus Flavonifractor intestinipullorum</name>
    <dbReference type="NCBI Taxonomy" id="2838587"/>
    <lineage>
        <taxon>Bacteria</taxon>
        <taxon>Bacillati</taxon>
        <taxon>Bacillota</taxon>
        <taxon>Clostridia</taxon>
        <taxon>Eubacteriales</taxon>
        <taxon>Oscillospiraceae</taxon>
        <taxon>Flavonifractor</taxon>
    </lineage>
</organism>
<comment type="caution">
    <text evidence="6">The sequence shown here is derived from an EMBL/GenBank/DDBJ whole genome shotgun (WGS) entry which is preliminary data.</text>
</comment>
<dbReference type="GO" id="GO:0016020">
    <property type="term" value="C:membrane"/>
    <property type="evidence" value="ECO:0007669"/>
    <property type="project" value="TreeGrafter"/>
</dbReference>
<evidence type="ECO:0000256" key="1">
    <source>
        <dbReference type="ARBA" id="ARBA00000427"/>
    </source>
</evidence>
<comment type="catalytic activity">
    <reaction evidence="1">
        <text>Hydrolysis of alpha-(2-&gt;3)-, alpha-(2-&gt;6)-, alpha-(2-&gt;8)- glycosidic linkages of terminal sialic acid residues in oligosaccharides, glycoproteins, glycolipids, colominic acid and synthetic substrates.</text>
        <dbReference type="EC" id="3.2.1.18"/>
    </reaction>
</comment>
<dbReference type="InterPro" id="IPR023364">
    <property type="entry name" value="Trans_sialidase_dom3"/>
</dbReference>
<name>A0A9D2MB03_9FIRM</name>
<accession>A0A9D2MB03</accession>
<dbReference type="Gene3D" id="2.40.220.10">
    <property type="entry name" value="Intramolecular Trans-sialidase, Domain 3"/>
    <property type="match status" value="1"/>
</dbReference>
<dbReference type="SUPFAM" id="SSF50939">
    <property type="entry name" value="Sialidases"/>
    <property type="match status" value="1"/>
</dbReference>
<dbReference type="EC" id="3.2.1.18" evidence="3"/>
<gene>
    <name evidence="6" type="ORF">H9714_07585</name>
</gene>
<dbReference type="GO" id="GO:0006689">
    <property type="term" value="P:ganglioside catabolic process"/>
    <property type="evidence" value="ECO:0007669"/>
    <property type="project" value="TreeGrafter"/>
</dbReference>
<keyword evidence="4" id="KW-0732">Signal</keyword>
<dbReference type="SUPFAM" id="SSF50370">
    <property type="entry name" value="Ricin B-like lectins"/>
    <property type="match status" value="1"/>
</dbReference>
<dbReference type="InterPro" id="IPR011040">
    <property type="entry name" value="Sialidase"/>
</dbReference>
<keyword evidence="6" id="KW-0326">Glycosidase</keyword>
<evidence type="ECO:0000313" key="7">
    <source>
        <dbReference type="Proteomes" id="UP000824208"/>
    </source>
</evidence>
<reference evidence="6" key="1">
    <citation type="journal article" date="2021" name="PeerJ">
        <title>Extensive microbial diversity within the chicken gut microbiome revealed by metagenomics and culture.</title>
        <authorList>
            <person name="Gilroy R."/>
            <person name="Ravi A."/>
            <person name="Getino M."/>
            <person name="Pursley I."/>
            <person name="Horton D.L."/>
            <person name="Alikhan N.F."/>
            <person name="Baker D."/>
            <person name="Gharbi K."/>
            <person name="Hall N."/>
            <person name="Watson M."/>
            <person name="Adriaenssens E.M."/>
            <person name="Foster-Nyarko E."/>
            <person name="Jarju S."/>
            <person name="Secka A."/>
            <person name="Antonio M."/>
            <person name="Oren A."/>
            <person name="Chaudhuri R.R."/>
            <person name="La Ragione R."/>
            <person name="Hildebrand F."/>
            <person name="Pallen M.J."/>
        </authorList>
    </citation>
    <scope>NUCLEOTIDE SEQUENCE</scope>
    <source>
        <strain evidence="6">CHK189-11263</strain>
    </source>
</reference>
<dbReference type="Gene3D" id="2.80.10.50">
    <property type="match status" value="1"/>
</dbReference>
<dbReference type="InterPro" id="IPR036439">
    <property type="entry name" value="Dockerin_dom_sf"/>
</dbReference>
<dbReference type="CDD" id="cd00161">
    <property type="entry name" value="beta-trefoil_Ricin-like"/>
    <property type="match status" value="1"/>
</dbReference>
<dbReference type="AlphaFoldDB" id="A0A9D2MB03"/>
<dbReference type="GO" id="GO:0005737">
    <property type="term" value="C:cytoplasm"/>
    <property type="evidence" value="ECO:0007669"/>
    <property type="project" value="TreeGrafter"/>
</dbReference>
<dbReference type="EMBL" id="DWYC01000065">
    <property type="protein sequence ID" value="HJB57396.1"/>
    <property type="molecule type" value="Genomic_DNA"/>
</dbReference>
<dbReference type="Gene3D" id="1.10.1330.10">
    <property type="entry name" value="Dockerin domain"/>
    <property type="match status" value="1"/>
</dbReference>
<evidence type="ECO:0000256" key="2">
    <source>
        <dbReference type="ARBA" id="ARBA00009348"/>
    </source>
</evidence>
<evidence type="ECO:0000259" key="5">
    <source>
        <dbReference type="Pfam" id="PF13088"/>
    </source>
</evidence>
<keyword evidence="6" id="KW-0378">Hydrolase</keyword>
<dbReference type="InterPro" id="IPR026856">
    <property type="entry name" value="Sialidase_fam"/>
</dbReference>
<feature type="signal peptide" evidence="4">
    <location>
        <begin position="1"/>
        <end position="25"/>
    </location>
</feature>
<dbReference type="CDD" id="cd14256">
    <property type="entry name" value="Dockerin_I"/>
    <property type="match status" value="1"/>
</dbReference>
<dbReference type="GO" id="GO:0009313">
    <property type="term" value="P:oligosaccharide catabolic process"/>
    <property type="evidence" value="ECO:0007669"/>
    <property type="project" value="TreeGrafter"/>
</dbReference>
<dbReference type="GO" id="GO:0000272">
    <property type="term" value="P:polysaccharide catabolic process"/>
    <property type="evidence" value="ECO:0007669"/>
    <property type="project" value="InterPro"/>
</dbReference>
<evidence type="ECO:0000256" key="3">
    <source>
        <dbReference type="ARBA" id="ARBA00012733"/>
    </source>
</evidence>
<feature type="chain" id="PRO_5038636162" description="exo-alpha-sialidase" evidence="4">
    <location>
        <begin position="26"/>
        <end position="905"/>
    </location>
</feature>
<dbReference type="SUPFAM" id="SSF63446">
    <property type="entry name" value="Type I dockerin domain"/>
    <property type="match status" value="1"/>
</dbReference>